<dbReference type="AlphaFoldDB" id="A0A4Z2GDR9"/>
<evidence type="ECO:0000313" key="2">
    <source>
        <dbReference type="Proteomes" id="UP000314294"/>
    </source>
</evidence>
<reference evidence="1 2" key="1">
    <citation type="submission" date="2019-03" db="EMBL/GenBank/DDBJ databases">
        <title>First draft genome of Liparis tanakae, snailfish: a comprehensive survey of snailfish specific genes.</title>
        <authorList>
            <person name="Kim W."/>
            <person name="Song I."/>
            <person name="Jeong J.-H."/>
            <person name="Kim D."/>
            <person name="Kim S."/>
            <person name="Ryu S."/>
            <person name="Song J.Y."/>
            <person name="Lee S.K."/>
        </authorList>
    </citation>
    <scope>NUCLEOTIDE SEQUENCE [LARGE SCALE GENOMIC DNA]</scope>
    <source>
        <tissue evidence="1">Muscle</tissue>
    </source>
</reference>
<name>A0A4Z2GDR9_9TELE</name>
<accession>A0A4Z2GDR9</accession>
<evidence type="ECO:0000313" key="1">
    <source>
        <dbReference type="EMBL" id="TNN51499.1"/>
    </source>
</evidence>
<organism evidence="1 2">
    <name type="scientific">Liparis tanakae</name>
    <name type="common">Tanaka's snailfish</name>
    <dbReference type="NCBI Taxonomy" id="230148"/>
    <lineage>
        <taxon>Eukaryota</taxon>
        <taxon>Metazoa</taxon>
        <taxon>Chordata</taxon>
        <taxon>Craniata</taxon>
        <taxon>Vertebrata</taxon>
        <taxon>Euteleostomi</taxon>
        <taxon>Actinopterygii</taxon>
        <taxon>Neopterygii</taxon>
        <taxon>Teleostei</taxon>
        <taxon>Neoteleostei</taxon>
        <taxon>Acanthomorphata</taxon>
        <taxon>Eupercaria</taxon>
        <taxon>Perciformes</taxon>
        <taxon>Cottioidei</taxon>
        <taxon>Cottales</taxon>
        <taxon>Liparidae</taxon>
        <taxon>Liparis</taxon>
    </lineage>
</organism>
<dbReference type="EMBL" id="SRLO01000580">
    <property type="protein sequence ID" value="TNN51499.1"/>
    <property type="molecule type" value="Genomic_DNA"/>
</dbReference>
<keyword evidence="2" id="KW-1185">Reference proteome</keyword>
<comment type="caution">
    <text evidence="1">The sequence shown here is derived from an EMBL/GenBank/DDBJ whole genome shotgun (WGS) entry which is preliminary data.</text>
</comment>
<proteinExistence type="predicted"/>
<gene>
    <name evidence="1" type="ORF">EYF80_038291</name>
</gene>
<dbReference type="Proteomes" id="UP000314294">
    <property type="component" value="Unassembled WGS sequence"/>
</dbReference>
<protein>
    <submittedName>
        <fullName evidence="1">Uncharacterized protein</fullName>
    </submittedName>
</protein>
<sequence>MSEGTRGRGMGTEMLQGFGASGLRDFGASGLGGASRCDGVLPVRKPSAAVGPSLNFTASLHHLDRALDAKVW</sequence>